<name>A0AAD8JE18_9APIA</name>
<accession>A0AAD8JE18</accession>
<dbReference type="EMBL" id="JAUIZM010000001">
    <property type="protein sequence ID" value="KAK1402860.1"/>
    <property type="molecule type" value="Genomic_DNA"/>
</dbReference>
<gene>
    <name evidence="1" type="ORF">POM88_002465</name>
</gene>
<reference evidence="1" key="1">
    <citation type="submission" date="2023-02" db="EMBL/GenBank/DDBJ databases">
        <title>Genome of toxic invasive species Heracleum sosnowskyi carries increased number of genes despite the absence of recent whole-genome duplications.</title>
        <authorList>
            <person name="Schelkunov M."/>
            <person name="Shtratnikova V."/>
            <person name="Makarenko M."/>
            <person name="Klepikova A."/>
            <person name="Omelchenko D."/>
            <person name="Novikova G."/>
            <person name="Obukhova E."/>
            <person name="Bogdanov V."/>
            <person name="Penin A."/>
            <person name="Logacheva M."/>
        </authorList>
    </citation>
    <scope>NUCLEOTIDE SEQUENCE</scope>
    <source>
        <strain evidence="1">Hsosn_3</strain>
        <tissue evidence="1">Leaf</tissue>
    </source>
</reference>
<reference evidence="1" key="2">
    <citation type="submission" date="2023-05" db="EMBL/GenBank/DDBJ databases">
        <authorList>
            <person name="Schelkunov M.I."/>
        </authorList>
    </citation>
    <scope>NUCLEOTIDE SEQUENCE</scope>
    <source>
        <strain evidence="1">Hsosn_3</strain>
        <tissue evidence="1">Leaf</tissue>
    </source>
</reference>
<organism evidence="1 2">
    <name type="scientific">Heracleum sosnowskyi</name>
    <dbReference type="NCBI Taxonomy" id="360622"/>
    <lineage>
        <taxon>Eukaryota</taxon>
        <taxon>Viridiplantae</taxon>
        <taxon>Streptophyta</taxon>
        <taxon>Embryophyta</taxon>
        <taxon>Tracheophyta</taxon>
        <taxon>Spermatophyta</taxon>
        <taxon>Magnoliopsida</taxon>
        <taxon>eudicotyledons</taxon>
        <taxon>Gunneridae</taxon>
        <taxon>Pentapetalae</taxon>
        <taxon>asterids</taxon>
        <taxon>campanulids</taxon>
        <taxon>Apiales</taxon>
        <taxon>Apiaceae</taxon>
        <taxon>Apioideae</taxon>
        <taxon>apioid superclade</taxon>
        <taxon>Tordylieae</taxon>
        <taxon>Tordyliinae</taxon>
        <taxon>Heracleum</taxon>
    </lineage>
</organism>
<protein>
    <submittedName>
        <fullName evidence="1">Uncharacterized protein</fullName>
    </submittedName>
</protein>
<dbReference type="PANTHER" id="PTHR33384">
    <property type="entry name" value="EXPRESSED PROTEIN"/>
    <property type="match status" value="1"/>
</dbReference>
<dbReference type="AlphaFoldDB" id="A0AAD8JE18"/>
<evidence type="ECO:0000313" key="1">
    <source>
        <dbReference type="EMBL" id="KAK1402860.1"/>
    </source>
</evidence>
<evidence type="ECO:0000313" key="2">
    <source>
        <dbReference type="Proteomes" id="UP001237642"/>
    </source>
</evidence>
<dbReference type="Proteomes" id="UP001237642">
    <property type="component" value="Unassembled WGS sequence"/>
</dbReference>
<keyword evidence="2" id="KW-1185">Reference proteome</keyword>
<proteinExistence type="predicted"/>
<comment type="caution">
    <text evidence="1">The sequence shown here is derived from an EMBL/GenBank/DDBJ whole genome shotgun (WGS) entry which is preliminary data.</text>
</comment>
<dbReference type="PANTHER" id="PTHR33384:SF1">
    <property type="entry name" value="EXPRESSED PROTEIN"/>
    <property type="match status" value="1"/>
</dbReference>
<sequence>MNHCVATCEDVRSSVTVSIGISENMNPMCAYDVEQTYSSCLVAPFFCGSLFSVSKSLMQDAHFGDEKVTALSPRSIPILSGMSSSPSSSARKGACGRANIGNKLVVRVDGFHCLDRDRRNCSIPAMV</sequence>